<dbReference type="EMBL" id="CAFBOZ010000065">
    <property type="protein sequence ID" value="CAB5000268.1"/>
    <property type="molecule type" value="Genomic_DNA"/>
</dbReference>
<dbReference type="AlphaFoldDB" id="A0A6J7P5N6"/>
<protein>
    <submittedName>
        <fullName evidence="2">Unannotated protein</fullName>
    </submittedName>
</protein>
<evidence type="ECO:0000313" key="2">
    <source>
        <dbReference type="EMBL" id="CAB5000268.1"/>
    </source>
</evidence>
<sequence length="252" mass="26381">MVVVALAGREDLVGRRHLVGVQHPLAVEAQRRRPTGDALVALDVFDLQVGPIDSEFVVGTSRHQDAHEDVVVGIAHVVAGRLLAHDQRLHVDTGHEVGRAEDDGLDPLARGGDGVDVGEPEGILDLRLDSDATHLKAVGPLDLRQQEVERHHLLGSLHLRKHDAVEVGAGAAHHLDNVGEGPLGGPVVDAHGADLAFVATLVEGRHDVLAGTGLGEGRHGVLEIHEDLVGGEPLGLVEHLGAATRHGKVGAA</sequence>
<gene>
    <name evidence="2" type="ORF">UFOPK3992_00592</name>
</gene>
<feature type="region of interest" description="Disordered" evidence="1">
    <location>
        <begin position="97"/>
        <end position="116"/>
    </location>
</feature>
<reference evidence="2" key="1">
    <citation type="submission" date="2020-05" db="EMBL/GenBank/DDBJ databases">
        <authorList>
            <person name="Chiriac C."/>
            <person name="Salcher M."/>
            <person name="Ghai R."/>
            <person name="Kavagutti S V."/>
        </authorList>
    </citation>
    <scope>NUCLEOTIDE SEQUENCE</scope>
</reference>
<proteinExistence type="predicted"/>
<accession>A0A6J7P5N6</accession>
<evidence type="ECO:0000256" key="1">
    <source>
        <dbReference type="SAM" id="MobiDB-lite"/>
    </source>
</evidence>
<name>A0A6J7P5N6_9ZZZZ</name>
<organism evidence="2">
    <name type="scientific">freshwater metagenome</name>
    <dbReference type="NCBI Taxonomy" id="449393"/>
    <lineage>
        <taxon>unclassified sequences</taxon>
        <taxon>metagenomes</taxon>
        <taxon>ecological metagenomes</taxon>
    </lineage>
</organism>